<proteinExistence type="inferred from homology"/>
<dbReference type="PANTHER" id="PTHR43520:SF8">
    <property type="entry name" value="P-TYPE CU(+) TRANSPORTER"/>
    <property type="match status" value="1"/>
</dbReference>
<dbReference type="NCBIfam" id="TIGR00003">
    <property type="entry name" value="copper ion binding protein"/>
    <property type="match status" value="6"/>
</dbReference>
<evidence type="ECO:0000313" key="21">
    <source>
        <dbReference type="EMBL" id="KAJ1920717.1"/>
    </source>
</evidence>
<feature type="domain" description="HMA" evidence="20">
    <location>
        <begin position="81"/>
        <end position="147"/>
    </location>
</feature>
<evidence type="ECO:0000256" key="8">
    <source>
        <dbReference type="ARBA" id="ARBA00022741"/>
    </source>
</evidence>
<dbReference type="Gene3D" id="3.30.70.100">
    <property type="match status" value="6"/>
</dbReference>
<dbReference type="PROSITE" id="PS50846">
    <property type="entry name" value="HMA_2"/>
    <property type="match status" value="6"/>
</dbReference>
<dbReference type="SUPFAM" id="SSF81653">
    <property type="entry name" value="Calcium ATPase, transduction domain A"/>
    <property type="match status" value="1"/>
</dbReference>
<keyword evidence="7" id="KW-0677">Repeat</keyword>
<dbReference type="InterPro" id="IPR017969">
    <property type="entry name" value="Heavy-metal-associated_CS"/>
</dbReference>
<keyword evidence="4" id="KW-0813">Transport</keyword>
<keyword evidence="12" id="KW-1278">Translocase</keyword>
<dbReference type="SUPFAM" id="SSF81665">
    <property type="entry name" value="Calcium ATPase, transmembrane domain M"/>
    <property type="match status" value="1"/>
</dbReference>
<dbReference type="InterPro" id="IPR036412">
    <property type="entry name" value="HAD-like_sf"/>
</dbReference>
<feature type="transmembrane region" description="Helical" evidence="18">
    <location>
        <begin position="1190"/>
        <end position="1213"/>
    </location>
</feature>
<evidence type="ECO:0000256" key="7">
    <source>
        <dbReference type="ARBA" id="ARBA00022737"/>
    </source>
</evidence>
<keyword evidence="14" id="KW-0186">Copper</keyword>
<dbReference type="PRINTS" id="PR00942">
    <property type="entry name" value="CUATPASEI"/>
</dbReference>
<evidence type="ECO:0000256" key="9">
    <source>
        <dbReference type="ARBA" id="ARBA00022796"/>
    </source>
</evidence>
<feature type="transmembrane region" description="Helical" evidence="18">
    <location>
        <begin position="848"/>
        <end position="871"/>
    </location>
</feature>
<comment type="subcellular location">
    <subcellularLocation>
        <location evidence="1">Endomembrane system</location>
        <topology evidence="1">Multi-pass membrane protein</topology>
    </subcellularLocation>
    <subcellularLocation>
        <location evidence="18">Membrane</location>
    </subcellularLocation>
</comment>
<keyword evidence="16 18" id="KW-0472">Membrane</keyword>
<keyword evidence="15" id="KW-0406">Ion transport</keyword>
<keyword evidence="11" id="KW-0460">Magnesium</keyword>
<dbReference type="Proteomes" id="UP001150538">
    <property type="component" value="Unassembled WGS sequence"/>
</dbReference>
<dbReference type="GO" id="GO:0005886">
    <property type="term" value="C:plasma membrane"/>
    <property type="evidence" value="ECO:0007669"/>
    <property type="project" value="TreeGrafter"/>
</dbReference>
<protein>
    <recommendedName>
        <fullName evidence="3">P-type Cu(+) transporter</fullName>
        <ecNumber evidence="3">7.2.2.8</ecNumber>
    </recommendedName>
    <alternativeName>
        <fullName evidence="17">Cu(2+)-ATPase</fullName>
    </alternativeName>
</protein>
<dbReference type="SFLD" id="SFLDG00002">
    <property type="entry name" value="C1.7:_P-type_atpase_like"/>
    <property type="match status" value="1"/>
</dbReference>
<dbReference type="Gene3D" id="2.70.150.10">
    <property type="entry name" value="Calcium-transporting ATPase, cytoplasmic transduction domain A"/>
    <property type="match status" value="1"/>
</dbReference>
<keyword evidence="8 18" id="KW-0547">Nucleotide-binding</keyword>
<keyword evidence="9" id="KW-0187">Copper transport</keyword>
<evidence type="ECO:0000256" key="1">
    <source>
        <dbReference type="ARBA" id="ARBA00004127"/>
    </source>
</evidence>
<evidence type="ECO:0000256" key="2">
    <source>
        <dbReference type="ARBA" id="ARBA00006024"/>
    </source>
</evidence>
<dbReference type="SUPFAM" id="SSF56784">
    <property type="entry name" value="HAD-like"/>
    <property type="match status" value="1"/>
</dbReference>
<feature type="domain" description="HMA" evidence="20">
    <location>
        <begin position="259"/>
        <end position="326"/>
    </location>
</feature>
<feature type="domain" description="HMA" evidence="20">
    <location>
        <begin position="5"/>
        <end position="71"/>
    </location>
</feature>
<dbReference type="SFLD" id="SFLDF00027">
    <property type="entry name" value="p-type_atpase"/>
    <property type="match status" value="1"/>
</dbReference>
<dbReference type="CDD" id="cd00371">
    <property type="entry name" value="HMA"/>
    <property type="match status" value="6"/>
</dbReference>
<feature type="transmembrane region" description="Helical" evidence="18">
    <location>
        <begin position="1219"/>
        <end position="1241"/>
    </location>
</feature>
<dbReference type="NCBIfam" id="TIGR01525">
    <property type="entry name" value="ATPase-IB_hvy"/>
    <property type="match status" value="1"/>
</dbReference>
<keyword evidence="5 18" id="KW-0812">Transmembrane</keyword>
<keyword evidence="6 18" id="KW-0479">Metal-binding</keyword>
<organism evidence="21 22">
    <name type="scientific">Mycoemilia scoparia</name>
    <dbReference type="NCBI Taxonomy" id="417184"/>
    <lineage>
        <taxon>Eukaryota</taxon>
        <taxon>Fungi</taxon>
        <taxon>Fungi incertae sedis</taxon>
        <taxon>Zoopagomycota</taxon>
        <taxon>Kickxellomycotina</taxon>
        <taxon>Kickxellomycetes</taxon>
        <taxon>Kickxellales</taxon>
        <taxon>Kickxellaceae</taxon>
        <taxon>Mycoemilia</taxon>
    </lineage>
</organism>
<evidence type="ECO:0000256" key="10">
    <source>
        <dbReference type="ARBA" id="ARBA00022840"/>
    </source>
</evidence>
<evidence type="ECO:0000256" key="19">
    <source>
        <dbReference type="SAM" id="MobiDB-lite"/>
    </source>
</evidence>
<dbReference type="CDD" id="cd02094">
    <property type="entry name" value="P-type_ATPase_Cu-like"/>
    <property type="match status" value="1"/>
</dbReference>
<feature type="transmembrane region" description="Helical" evidence="18">
    <location>
        <begin position="571"/>
        <end position="595"/>
    </location>
</feature>
<dbReference type="GO" id="GO:0016887">
    <property type="term" value="F:ATP hydrolysis activity"/>
    <property type="evidence" value="ECO:0007669"/>
    <property type="project" value="InterPro"/>
</dbReference>
<feature type="domain" description="HMA" evidence="20">
    <location>
        <begin position="163"/>
        <end position="229"/>
    </location>
</feature>
<evidence type="ECO:0000256" key="4">
    <source>
        <dbReference type="ARBA" id="ARBA00022448"/>
    </source>
</evidence>
<feature type="transmembrane region" description="Helical" evidence="18">
    <location>
        <begin position="541"/>
        <end position="559"/>
    </location>
</feature>
<feature type="transmembrane region" description="Helical" evidence="18">
    <location>
        <begin position="648"/>
        <end position="665"/>
    </location>
</feature>
<dbReference type="InterPro" id="IPR018303">
    <property type="entry name" value="ATPase_P-typ_P_site"/>
</dbReference>
<dbReference type="GO" id="GO:0005802">
    <property type="term" value="C:trans-Golgi network"/>
    <property type="evidence" value="ECO:0007669"/>
    <property type="project" value="TreeGrafter"/>
</dbReference>
<dbReference type="GO" id="GO:0005524">
    <property type="term" value="F:ATP binding"/>
    <property type="evidence" value="ECO:0007669"/>
    <property type="project" value="UniProtKB-UniRule"/>
</dbReference>
<dbReference type="InterPro" id="IPR027256">
    <property type="entry name" value="P-typ_ATPase_IB"/>
</dbReference>
<dbReference type="Pfam" id="PF00702">
    <property type="entry name" value="Hydrolase"/>
    <property type="match status" value="1"/>
</dbReference>
<comment type="caution">
    <text evidence="21">The sequence shown here is derived from an EMBL/GenBank/DDBJ whole genome shotgun (WGS) entry which is preliminary data.</text>
</comment>
<dbReference type="InterPro" id="IPR023298">
    <property type="entry name" value="ATPase_P-typ_TM_dom_sf"/>
</dbReference>
<dbReference type="PANTHER" id="PTHR43520">
    <property type="entry name" value="ATP7, ISOFORM B"/>
    <property type="match status" value="1"/>
</dbReference>
<sequence>MEEARTIEVSVTGMTCQSCVRSIEAALSSQVGIASIKVSLENSSAKVEYFPTYAAPEEIVGVIEDCGFGAEISNHGKPGIQQAVIEIRGMTCQSCVKSIKSALSEVNGIETVDVSLEDEKASVRFNPSVTPLAKIVEAIEDCGFEAFASEEARDCENGSGNFITTTINIKGMTCQSCVKSIESAVGDLPGVQSVKVSLENEVGEITHDPKQISSDSLVESIADCGFIPTLDSGANQQDYFSFSPLSSSQNNHIPTQSITQCVINIQGMTCHSCVQSVTQALKSLGSGVQSSSVDLENGVARIQYDNAAVTISQLEQAIEDAGFQAEAKTQNRCPSVHTSSNSNDSDTAINSVFGSDQGTSTGNNGSRSQNIAVIETANFNVGGMTCASCVASIERNVGKKAGIANIDVSLLSQRAKVTFDPTQIGLEDIAQAIESLGFTAQAITESVDSKVDLKIFGMTCTSCVRLIERTVGRAPGIISVSVNLPMETGCIEYRRDLTGVREIIRLIEGAGFNAIVTEAGNNTAQIESLERTKEILMWKRNFWRSLLFSIPVLLLAKLFPHVPVMRDIVSYQIIPGAPVGPILEMLFSIPIQFGIGRQFYINSWKALKHGNANMDVLVVTGTSLSFFFSAFMLLWSLIHGKHPKPHCFFEASAMLITFVSLGRYLENMAKSNASTALSKLMTLAPSQTTLVEMDPSTGDVIRERQIATELVEVDDILRVLPGEKVPVDGELIYGQTDIDESTVTGESVPVPKTVGSTVVAGTVNCSGTFTMRASRVGSDTTLSQIVKLVEEAQTKKAPIQAFADTVSQYFVPGVLIIAALTFIGWMVISHTNLPKPAMLEEQAKMTGSYTVVCLKMAVAVVVVSCPCALGLSTPTAVMVGTGVGAQMGLLIKGGAVLEAAHKITTVVFDKTGTLTIGQPSVTEFASQDSKLERAFLAIIGAAESGSEHPLGKAVLSYAKSMLNVEQIQARISNFQSAVGKGVVADVKLGSSAPGFGTAWEETSVAVGNLQLMHEHGASVPKEISSHIKQREEALGRTIVFVSINHSYAGWVSLSDTLRPEASSSIHTLKEMGLEVVMVTGDQKLTAEAIAVECGIQKVYAGVSPSGKTDIVRKLRARQLETGKPCRVAFVGEGINDSPALAASDVGIAVCSGTDVAMEAAGMVLMRADLTDVVAALDLSSTIFRRIRWNYIWASVYNLVGIPLAMGLFVPFGMMLPPMFAGLAMALSSLSVMASSLLLKLYSKPLCTAPGKAAYTSIEMSDSTETDTLSEAHLYSPYPTSDGLSATFGGSSNNPYMPLPRMDKSRSGTKGSEEFEMSEFVKTSSTNKQGYAPLSAEP</sequence>
<evidence type="ECO:0000256" key="12">
    <source>
        <dbReference type="ARBA" id="ARBA00022967"/>
    </source>
</evidence>
<gene>
    <name evidence="21" type="primary">CCC2</name>
    <name evidence="21" type="ORF">H4219_001116</name>
</gene>
<dbReference type="EC" id="7.2.2.8" evidence="3"/>
<accession>A0A9W8A189</accession>
<dbReference type="InterPro" id="IPR006121">
    <property type="entry name" value="HMA_dom"/>
</dbReference>
<dbReference type="InterPro" id="IPR044492">
    <property type="entry name" value="P_typ_ATPase_HD_dom"/>
</dbReference>
<dbReference type="GO" id="GO:0043682">
    <property type="term" value="F:P-type divalent copper transporter activity"/>
    <property type="evidence" value="ECO:0007669"/>
    <property type="project" value="TreeGrafter"/>
</dbReference>
<evidence type="ECO:0000256" key="17">
    <source>
        <dbReference type="ARBA" id="ARBA00080126"/>
    </source>
</evidence>
<feature type="region of interest" description="Disordered" evidence="19">
    <location>
        <begin position="329"/>
        <end position="367"/>
    </location>
</feature>
<evidence type="ECO:0000256" key="14">
    <source>
        <dbReference type="ARBA" id="ARBA00023008"/>
    </source>
</evidence>
<feature type="region of interest" description="Disordered" evidence="19">
    <location>
        <begin position="1292"/>
        <end position="1337"/>
    </location>
</feature>
<evidence type="ECO:0000313" key="22">
    <source>
        <dbReference type="Proteomes" id="UP001150538"/>
    </source>
</evidence>
<evidence type="ECO:0000259" key="20">
    <source>
        <dbReference type="PROSITE" id="PS50846"/>
    </source>
</evidence>
<dbReference type="InterPro" id="IPR006122">
    <property type="entry name" value="HMA_Cu_ion-bd"/>
</dbReference>
<keyword evidence="10 18" id="KW-0067">ATP-binding</keyword>
<reference evidence="21" key="1">
    <citation type="submission" date="2022-07" db="EMBL/GenBank/DDBJ databases">
        <title>Phylogenomic reconstructions and comparative analyses of Kickxellomycotina fungi.</title>
        <authorList>
            <person name="Reynolds N.K."/>
            <person name="Stajich J.E."/>
            <person name="Barry K."/>
            <person name="Grigoriev I.V."/>
            <person name="Crous P."/>
            <person name="Smith M.E."/>
        </authorList>
    </citation>
    <scope>NUCLEOTIDE SEQUENCE</scope>
    <source>
        <strain evidence="21">NBRC 100468</strain>
    </source>
</reference>
<feature type="domain" description="HMA" evidence="20">
    <location>
        <begin position="375"/>
        <end position="441"/>
    </location>
</feature>
<evidence type="ECO:0000256" key="11">
    <source>
        <dbReference type="ARBA" id="ARBA00022842"/>
    </source>
</evidence>
<dbReference type="NCBIfam" id="TIGR01494">
    <property type="entry name" value="ATPase_P-type"/>
    <property type="match status" value="2"/>
</dbReference>
<comment type="similarity">
    <text evidence="2 18">Belongs to the cation transport ATPase (P-type) (TC 3.A.3) family. Type IB subfamily.</text>
</comment>
<evidence type="ECO:0000256" key="15">
    <source>
        <dbReference type="ARBA" id="ARBA00023065"/>
    </source>
</evidence>
<dbReference type="Pfam" id="PF00122">
    <property type="entry name" value="E1-E2_ATPase"/>
    <property type="match status" value="1"/>
</dbReference>
<name>A0A9W8A189_9FUNG</name>
<dbReference type="Gene3D" id="3.40.50.1000">
    <property type="entry name" value="HAD superfamily/HAD-like"/>
    <property type="match status" value="1"/>
</dbReference>
<dbReference type="Pfam" id="PF00403">
    <property type="entry name" value="HMA"/>
    <property type="match status" value="6"/>
</dbReference>
<dbReference type="GO" id="GO:0055070">
    <property type="term" value="P:copper ion homeostasis"/>
    <property type="evidence" value="ECO:0007669"/>
    <property type="project" value="TreeGrafter"/>
</dbReference>
<evidence type="ECO:0000256" key="18">
    <source>
        <dbReference type="RuleBase" id="RU362081"/>
    </source>
</evidence>
<dbReference type="Gene3D" id="3.40.1110.10">
    <property type="entry name" value="Calcium-transporting ATPase, cytoplasmic domain N"/>
    <property type="match status" value="2"/>
</dbReference>
<dbReference type="SFLD" id="SFLDS00003">
    <property type="entry name" value="Haloacid_Dehalogenase"/>
    <property type="match status" value="1"/>
</dbReference>
<evidence type="ECO:0000256" key="5">
    <source>
        <dbReference type="ARBA" id="ARBA00022692"/>
    </source>
</evidence>
<feature type="domain" description="HMA" evidence="20">
    <location>
        <begin position="449"/>
        <end position="515"/>
    </location>
</feature>
<evidence type="ECO:0000256" key="13">
    <source>
        <dbReference type="ARBA" id="ARBA00022989"/>
    </source>
</evidence>
<dbReference type="InterPro" id="IPR059000">
    <property type="entry name" value="ATPase_P-type_domA"/>
</dbReference>
<dbReference type="InterPro" id="IPR023214">
    <property type="entry name" value="HAD_sf"/>
</dbReference>
<dbReference type="OrthoDB" id="432719at2759"/>
<dbReference type="GO" id="GO:0140581">
    <property type="term" value="F:P-type monovalent copper transporter activity"/>
    <property type="evidence" value="ECO:0007669"/>
    <property type="project" value="UniProtKB-EC"/>
</dbReference>
<dbReference type="SUPFAM" id="SSF55008">
    <property type="entry name" value="HMA, heavy metal-associated domain"/>
    <property type="match status" value="6"/>
</dbReference>
<dbReference type="EMBL" id="JANBPU010000010">
    <property type="protein sequence ID" value="KAJ1920717.1"/>
    <property type="molecule type" value="Genomic_DNA"/>
</dbReference>
<evidence type="ECO:0000256" key="16">
    <source>
        <dbReference type="ARBA" id="ARBA00023136"/>
    </source>
</evidence>
<dbReference type="InterPro" id="IPR023299">
    <property type="entry name" value="ATPase_P-typ_cyto_dom_N"/>
</dbReference>
<evidence type="ECO:0000256" key="3">
    <source>
        <dbReference type="ARBA" id="ARBA00012517"/>
    </source>
</evidence>
<dbReference type="GO" id="GO:0015677">
    <property type="term" value="P:copper ion import"/>
    <property type="evidence" value="ECO:0007669"/>
    <property type="project" value="TreeGrafter"/>
</dbReference>
<dbReference type="InterPro" id="IPR008250">
    <property type="entry name" value="ATPase_P-typ_transduc_dom_A_sf"/>
</dbReference>
<dbReference type="PROSITE" id="PS00154">
    <property type="entry name" value="ATPASE_E1_E2"/>
    <property type="match status" value="1"/>
</dbReference>
<dbReference type="SUPFAM" id="SSF81660">
    <property type="entry name" value="Metal cation-transporting ATPase, ATP-binding domain N"/>
    <property type="match status" value="1"/>
</dbReference>
<dbReference type="PRINTS" id="PR00119">
    <property type="entry name" value="CATATPASE"/>
</dbReference>
<dbReference type="InterPro" id="IPR036163">
    <property type="entry name" value="HMA_dom_sf"/>
</dbReference>
<dbReference type="PROSITE" id="PS01047">
    <property type="entry name" value="HMA_1"/>
    <property type="match status" value="6"/>
</dbReference>
<keyword evidence="13 18" id="KW-1133">Transmembrane helix</keyword>
<feature type="transmembrane region" description="Helical" evidence="18">
    <location>
        <begin position="809"/>
        <end position="828"/>
    </location>
</feature>
<feature type="transmembrane region" description="Helical" evidence="18">
    <location>
        <begin position="616"/>
        <end position="636"/>
    </location>
</feature>
<dbReference type="FunFam" id="3.30.70.100:FF:000001">
    <property type="entry name" value="ATPase copper transporting beta"/>
    <property type="match status" value="6"/>
</dbReference>
<dbReference type="GO" id="GO:0005507">
    <property type="term" value="F:copper ion binding"/>
    <property type="evidence" value="ECO:0007669"/>
    <property type="project" value="InterPro"/>
</dbReference>
<dbReference type="FunFam" id="3.40.50.1000:FF:000144">
    <property type="entry name" value="copper-transporting ATPase 1 isoform X2"/>
    <property type="match status" value="1"/>
</dbReference>
<dbReference type="FunFam" id="2.70.150.10:FF:000002">
    <property type="entry name" value="Copper-transporting ATPase 1, putative"/>
    <property type="match status" value="1"/>
</dbReference>
<dbReference type="InterPro" id="IPR001757">
    <property type="entry name" value="P_typ_ATPase"/>
</dbReference>
<evidence type="ECO:0000256" key="6">
    <source>
        <dbReference type="ARBA" id="ARBA00022723"/>
    </source>
</evidence>
<keyword evidence="22" id="KW-1185">Reference proteome</keyword>